<keyword evidence="2" id="KW-1185">Reference proteome</keyword>
<comment type="caution">
    <text evidence="1">The sequence shown here is derived from an EMBL/GenBank/DDBJ whole genome shotgun (WGS) entry which is preliminary data.</text>
</comment>
<organism evidence="1 2">
    <name type="scientific">Hibiscus sabdariffa</name>
    <name type="common">roselle</name>
    <dbReference type="NCBI Taxonomy" id="183260"/>
    <lineage>
        <taxon>Eukaryota</taxon>
        <taxon>Viridiplantae</taxon>
        <taxon>Streptophyta</taxon>
        <taxon>Embryophyta</taxon>
        <taxon>Tracheophyta</taxon>
        <taxon>Spermatophyta</taxon>
        <taxon>Magnoliopsida</taxon>
        <taxon>eudicotyledons</taxon>
        <taxon>Gunneridae</taxon>
        <taxon>Pentapetalae</taxon>
        <taxon>rosids</taxon>
        <taxon>malvids</taxon>
        <taxon>Malvales</taxon>
        <taxon>Malvaceae</taxon>
        <taxon>Malvoideae</taxon>
        <taxon>Hibiscus</taxon>
    </lineage>
</organism>
<reference evidence="1 2" key="1">
    <citation type="journal article" date="2024" name="G3 (Bethesda)">
        <title>Genome assembly of Hibiscus sabdariffa L. provides insights into metabolisms of medicinal natural products.</title>
        <authorList>
            <person name="Kim T."/>
        </authorList>
    </citation>
    <scope>NUCLEOTIDE SEQUENCE [LARGE SCALE GENOMIC DNA]</scope>
    <source>
        <strain evidence="1">TK-2024</strain>
        <tissue evidence="1">Old leaves</tissue>
    </source>
</reference>
<evidence type="ECO:0000313" key="1">
    <source>
        <dbReference type="EMBL" id="KAK9042978.1"/>
    </source>
</evidence>
<dbReference type="InterPro" id="IPR012337">
    <property type="entry name" value="RNaseH-like_sf"/>
</dbReference>
<accession>A0ABR2TZS8</accession>
<evidence type="ECO:0008006" key="3">
    <source>
        <dbReference type="Google" id="ProtNLM"/>
    </source>
</evidence>
<protein>
    <recommendedName>
        <fullName evidence="3">RNase H type-1 domain-containing protein</fullName>
    </recommendedName>
</protein>
<gene>
    <name evidence="1" type="ORF">V6N11_071331</name>
</gene>
<sequence>MLLTKSRVLFWLNNSKGGWSSCLEDWWDNLRRLLSKKVDGCLVVRSPLILESAVETVNFSIVGVRVGDKAGCGGVLSNEAGTIRAIFLGPTEEKGREFSVLIALQVALESFLLSAWRGKAALVVRTDSKLVQNWVNDFSLCPWCWWPLLLEIKKLMKDVGSVQICYCPKMECGLAGVLVVDGSNRANMFKAWR</sequence>
<proteinExistence type="predicted"/>
<dbReference type="SUPFAM" id="SSF53098">
    <property type="entry name" value="Ribonuclease H-like"/>
    <property type="match status" value="1"/>
</dbReference>
<evidence type="ECO:0000313" key="2">
    <source>
        <dbReference type="Proteomes" id="UP001396334"/>
    </source>
</evidence>
<dbReference type="InterPro" id="IPR036397">
    <property type="entry name" value="RNaseH_sf"/>
</dbReference>
<dbReference type="Proteomes" id="UP001396334">
    <property type="component" value="Unassembled WGS sequence"/>
</dbReference>
<dbReference type="Gene3D" id="3.30.420.10">
    <property type="entry name" value="Ribonuclease H-like superfamily/Ribonuclease H"/>
    <property type="match status" value="1"/>
</dbReference>
<name>A0ABR2TZS8_9ROSI</name>
<dbReference type="EMBL" id="JBBPBN010000003">
    <property type="protein sequence ID" value="KAK9042978.1"/>
    <property type="molecule type" value="Genomic_DNA"/>
</dbReference>